<evidence type="ECO:0000259" key="5">
    <source>
        <dbReference type="PROSITE" id="PS51762"/>
    </source>
</evidence>
<feature type="chain" id="PRO_5046568275" evidence="4">
    <location>
        <begin position="27"/>
        <end position="490"/>
    </location>
</feature>
<dbReference type="VEuPathDB" id="VectorBase:MDOMA2_013932"/>
<name>A0A9J7I180_MUSDO</name>
<dbReference type="Gene3D" id="2.60.120.200">
    <property type="match status" value="1"/>
</dbReference>
<dbReference type="GO" id="GO:0005576">
    <property type="term" value="C:extracellular region"/>
    <property type="evidence" value="ECO:0007669"/>
    <property type="project" value="UniProtKB-SubCell"/>
</dbReference>
<dbReference type="Pfam" id="PF15886">
    <property type="entry name" value="CBM39"/>
    <property type="match status" value="1"/>
</dbReference>
<dbReference type="PROSITE" id="PS51762">
    <property type="entry name" value="GH16_2"/>
    <property type="match status" value="1"/>
</dbReference>
<protein>
    <submittedName>
        <fullName evidence="8">Gram-negative bacteria-binding protein 3</fullName>
    </submittedName>
</protein>
<dbReference type="InterPro" id="IPR031756">
    <property type="entry name" value="BGBP_N"/>
</dbReference>
<feature type="domain" description="GH16" evidence="5">
    <location>
        <begin position="176"/>
        <end position="490"/>
    </location>
</feature>
<dbReference type="PANTHER" id="PTHR10963">
    <property type="entry name" value="GLYCOSYL HYDROLASE-RELATED"/>
    <property type="match status" value="1"/>
</dbReference>
<feature type="signal peptide" evidence="4">
    <location>
        <begin position="1"/>
        <end position="26"/>
    </location>
</feature>
<accession>A0A9J7I180</accession>
<organism evidence="7 8">
    <name type="scientific">Musca domestica</name>
    <name type="common">House fly</name>
    <dbReference type="NCBI Taxonomy" id="7370"/>
    <lineage>
        <taxon>Eukaryota</taxon>
        <taxon>Metazoa</taxon>
        <taxon>Ecdysozoa</taxon>
        <taxon>Arthropoda</taxon>
        <taxon>Hexapoda</taxon>
        <taxon>Insecta</taxon>
        <taxon>Pterygota</taxon>
        <taxon>Neoptera</taxon>
        <taxon>Endopterygota</taxon>
        <taxon>Diptera</taxon>
        <taxon>Brachycera</taxon>
        <taxon>Muscomorpha</taxon>
        <taxon>Muscoidea</taxon>
        <taxon>Muscidae</taxon>
        <taxon>Musca</taxon>
    </lineage>
</organism>
<comment type="similarity">
    <text evidence="1">Belongs to the insect beta-1,3-glucan binding protein family.</text>
</comment>
<evidence type="ECO:0000256" key="4">
    <source>
        <dbReference type="SAM" id="SignalP"/>
    </source>
</evidence>
<dbReference type="GO" id="GO:0004553">
    <property type="term" value="F:hydrolase activity, hydrolyzing O-glycosyl compounds"/>
    <property type="evidence" value="ECO:0007669"/>
    <property type="project" value="InterPro"/>
</dbReference>
<dbReference type="InterPro" id="IPR000757">
    <property type="entry name" value="Beta-glucanase-like"/>
</dbReference>
<evidence type="ECO:0000256" key="1">
    <source>
        <dbReference type="ARBA" id="ARBA00008781"/>
    </source>
</evidence>
<dbReference type="InterPro" id="IPR043030">
    <property type="entry name" value="BGBP_N_sf"/>
</dbReference>
<keyword evidence="4" id="KW-0732">Signal</keyword>
<dbReference type="GO" id="GO:0005975">
    <property type="term" value="P:carbohydrate metabolic process"/>
    <property type="evidence" value="ECO:0007669"/>
    <property type="project" value="InterPro"/>
</dbReference>
<feature type="domain" description="CBM39" evidence="6">
    <location>
        <begin position="31"/>
        <end position="131"/>
    </location>
</feature>
<evidence type="ECO:0000256" key="3">
    <source>
        <dbReference type="ARBA" id="ARBA00022859"/>
    </source>
</evidence>
<proteinExistence type="inferred from homology"/>
<dbReference type="PROSITE" id="PS51969">
    <property type="entry name" value="CBM39"/>
    <property type="match status" value="1"/>
</dbReference>
<reference evidence="8" key="1">
    <citation type="submission" date="2025-08" db="UniProtKB">
        <authorList>
            <consortium name="RefSeq"/>
        </authorList>
    </citation>
    <scope>IDENTIFICATION</scope>
    <source>
        <strain evidence="8">Aabys</strain>
        <tissue evidence="8">Whole body</tissue>
    </source>
</reference>
<dbReference type="SUPFAM" id="SSF49899">
    <property type="entry name" value="Concanavalin A-like lectins/glucanases"/>
    <property type="match status" value="1"/>
</dbReference>
<keyword evidence="2" id="KW-0399">Innate immunity</keyword>
<gene>
    <name evidence="8" type="primary">LOC101887442</name>
</gene>
<evidence type="ECO:0000256" key="2">
    <source>
        <dbReference type="ARBA" id="ARBA00022588"/>
    </source>
</evidence>
<dbReference type="Pfam" id="PF00722">
    <property type="entry name" value="Glyco_hydro_16"/>
    <property type="match status" value="1"/>
</dbReference>
<dbReference type="OrthoDB" id="4781at2759"/>
<evidence type="ECO:0000313" key="8">
    <source>
        <dbReference type="RefSeq" id="XP_005179791.4"/>
    </source>
</evidence>
<keyword evidence="3" id="KW-0391">Immunity</keyword>
<sequence>MVTGIMTNIVFFALVILLGVVSPSSTTPPSYEVPKATIEVYYPKGFQVSIPHEEGITLFAFHGKLNEEMDGLEAGTWARDIVVPKNGRWTFRDRITRLQLGDTLYYWTYVIYKGLGYREDDGVYVVKEYFNTTTTSITPASSTEPSVTKTTGSCSSAVTIVNGAPVRCADQLVFQENFEGNKLDSAKWTVERRIPRAPSHEFCLYLDDVQDVLKLSNGKVRLKPISTLEHFGPGFSLKSSLQLGNTCTGKLNSNECSVTPNVITIIPPYISAQFSTKKKFSFKYGLVEVRAKMPHAMWVTPQLWLEPIDPKYGDSNYNSGQMRIAQTRNDGGQTDLLAGLILNSRPDWYSFKLCLQRTAHNLSQEFHTYRMLWTKDVITFSLDTEEYCRYEIKSEEESFKNLKVFGQYLPNRNLLQGGSKWAPFDQEFYLRVGESIGGFSDFHDGVWSEKKPWINTHPRAMLHFRNAYQSNKTWLDRADFEIDYIKVFSV</sequence>
<dbReference type="Gene3D" id="2.60.40.2140">
    <property type="entry name" value="Beta-1,3-glucan-recognition protein, N-terminal domain"/>
    <property type="match status" value="1"/>
</dbReference>
<dbReference type="GO" id="GO:0030246">
    <property type="term" value="F:carbohydrate binding"/>
    <property type="evidence" value="ECO:0007669"/>
    <property type="project" value="InterPro"/>
</dbReference>
<dbReference type="InterPro" id="IPR050546">
    <property type="entry name" value="Glycosyl_Hydrlase_16"/>
</dbReference>
<dbReference type="GO" id="GO:0045087">
    <property type="term" value="P:innate immune response"/>
    <property type="evidence" value="ECO:0007669"/>
    <property type="project" value="UniProtKB-KW"/>
</dbReference>
<dbReference type="KEGG" id="mde:101887442"/>
<keyword evidence="7" id="KW-1185">Reference proteome</keyword>
<evidence type="ECO:0000259" key="6">
    <source>
        <dbReference type="PROSITE" id="PS51969"/>
    </source>
</evidence>
<evidence type="ECO:0000313" key="7">
    <source>
        <dbReference type="Proteomes" id="UP001652621"/>
    </source>
</evidence>
<dbReference type="PANTHER" id="PTHR10963:SF60">
    <property type="entry name" value="GRAM-NEGATIVE BACTERIA-BINDING PROTEIN 1-RELATED"/>
    <property type="match status" value="1"/>
</dbReference>
<dbReference type="GO" id="GO:0045088">
    <property type="term" value="P:regulation of innate immune response"/>
    <property type="evidence" value="ECO:0007669"/>
    <property type="project" value="UniProtKB-ARBA"/>
</dbReference>
<dbReference type="InterPro" id="IPR013320">
    <property type="entry name" value="ConA-like_dom_sf"/>
</dbReference>
<dbReference type="GeneID" id="101887442"/>
<dbReference type="RefSeq" id="XP_005179791.4">
    <property type="nucleotide sequence ID" value="XM_005179734.4"/>
</dbReference>
<dbReference type="AlphaFoldDB" id="A0A9J7I180"/>
<dbReference type="Proteomes" id="UP001652621">
    <property type="component" value="Unplaced"/>
</dbReference>